<dbReference type="Proteomes" id="UP000233040">
    <property type="component" value="Unassembled WGS sequence"/>
</dbReference>
<protein>
    <recommendedName>
        <fullName evidence="3">Leucine-rich repeat protein SHOC-2</fullName>
    </recommendedName>
    <alternativeName>
        <fullName evidence="6">Protein soc-2 homolog</fullName>
    </alternativeName>
    <alternativeName>
        <fullName evidence="4 5">protein Sur-8 homolog</fullName>
    </alternativeName>
</protein>
<dbReference type="GeneTree" id="ENSGT00390000007203"/>
<evidence type="ECO:0000256" key="7">
    <source>
        <dbReference type="ARBA" id="ARBA00049970"/>
    </source>
</evidence>
<keyword evidence="1" id="KW-0433">Leucine-rich repeat</keyword>
<dbReference type="SUPFAM" id="SSF52058">
    <property type="entry name" value="L domain-like"/>
    <property type="match status" value="1"/>
</dbReference>
<proteinExistence type="predicted"/>
<evidence type="ECO:0000313" key="11">
    <source>
        <dbReference type="Proteomes" id="UP000233040"/>
    </source>
</evidence>
<dbReference type="InterPro" id="IPR032675">
    <property type="entry name" value="LRR_dom_sf"/>
</dbReference>
<evidence type="ECO:0000256" key="2">
    <source>
        <dbReference type="ARBA" id="ARBA00022737"/>
    </source>
</evidence>
<dbReference type="Ensembl" id="ENSCCAT00000050530.1">
    <property type="protein sequence ID" value="ENSCCAP00000032771.1"/>
    <property type="gene ID" value="ENSCCAG00000034400.1"/>
</dbReference>
<dbReference type="Pfam" id="PF13855">
    <property type="entry name" value="LRR_8"/>
    <property type="match status" value="1"/>
</dbReference>
<dbReference type="GO" id="GO:0005737">
    <property type="term" value="C:cytoplasm"/>
    <property type="evidence" value="ECO:0007669"/>
    <property type="project" value="TreeGrafter"/>
</dbReference>
<dbReference type="STRING" id="9516.ENSCCAP00000032771"/>
<dbReference type="InterPro" id="IPR003591">
    <property type="entry name" value="Leu-rich_rpt_typical-subtyp"/>
</dbReference>
<dbReference type="PROSITE" id="PS51450">
    <property type="entry name" value="LRR"/>
    <property type="match status" value="1"/>
</dbReference>
<dbReference type="SMART" id="SM00369">
    <property type="entry name" value="LRR_TYP"/>
    <property type="match status" value="3"/>
</dbReference>
<keyword evidence="2" id="KW-0677">Repeat</keyword>
<feature type="compositionally biased region" description="Basic and acidic residues" evidence="9">
    <location>
        <begin position="365"/>
        <end position="381"/>
    </location>
</feature>
<feature type="region of interest" description="Disordered" evidence="9">
    <location>
        <begin position="365"/>
        <end position="388"/>
    </location>
</feature>
<gene>
    <name evidence="10" type="primary">LRRC27</name>
</gene>
<comment type="subunit">
    <text evidence="8">Component of the SHOC2-MRAS-PP1c (SMP) complex consisting of SHOC2, GTP-bound M-Ras/MRAS and the catalytic subunit of protein phosphatase 1 (either PPP1CA, PPP1CB or PPP1CC). SHOC2 and PP1c preferably bind M-Ras/MRAS, but they also bind K-Ras/KRAS, N-Ras/NRAS and H-Ras/HRAS; these interactions are GTP-dependent and both SHOC2 and PP1c are required to form a stable complex. Interacts with PP1c in the absence of Ras GTPases. Interacts with M-Ras/MRAS and RAF1. Interacts with ERBIN; disrupts the interaction with RAF1 and Ras, preventing the activation of the Ras signaling pathway. Interacts with LZTR1.</text>
</comment>
<name>A0A2K5RXF6_CEBIM</name>
<evidence type="ECO:0000256" key="8">
    <source>
        <dbReference type="ARBA" id="ARBA00049999"/>
    </source>
</evidence>
<dbReference type="InterPro" id="IPR050216">
    <property type="entry name" value="LRR_domain-containing"/>
</dbReference>
<evidence type="ECO:0000256" key="9">
    <source>
        <dbReference type="SAM" id="MobiDB-lite"/>
    </source>
</evidence>
<reference evidence="10" key="2">
    <citation type="submission" date="2025-09" db="UniProtKB">
        <authorList>
            <consortium name="Ensembl"/>
        </authorList>
    </citation>
    <scope>IDENTIFICATION</scope>
</reference>
<organism evidence="10 11">
    <name type="scientific">Cebus imitator</name>
    <name type="common">Panamanian white-faced capuchin</name>
    <name type="synonym">Cebus capucinus imitator</name>
    <dbReference type="NCBI Taxonomy" id="2715852"/>
    <lineage>
        <taxon>Eukaryota</taxon>
        <taxon>Metazoa</taxon>
        <taxon>Chordata</taxon>
        <taxon>Craniata</taxon>
        <taxon>Vertebrata</taxon>
        <taxon>Euteleostomi</taxon>
        <taxon>Mammalia</taxon>
        <taxon>Eutheria</taxon>
        <taxon>Euarchontoglires</taxon>
        <taxon>Primates</taxon>
        <taxon>Haplorrhini</taxon>
        <taxon>Platyrrhini</taxon>
        <taxon>Cebidae</taxon>
        <taxon>Cebinae</taxon>
        <taxon>Cebus</taxon>
    </lineage>
</organism>
<keyword evidence="11" id="KW-1185">Reference proteome</keyword>
<evidence type="ECO:0000313" key="10">
    <source>
        <dbReference type="Ensembl" id="ENSCCAP00000032771.1"/>
    </source>
</evidence>
<evidence type="ECO:0000256" key="4">
    <source>
        <dbReference type="ARBA" id="ARBA00029588"/>
    </source>
</evidence>
<dbReference type="PANTHER" id="PTHR48051">
    <property type="match status" value="1"/>
</dbReference>
<dbReference type="AlphaFoldDB" id="A0A2K5RXF6"/>
<dbReference type="OMA" id="MIPKDFF"/>
<comment type="function">
    <text evidence="7">Core component of the SHOC2-MRAS-PP1c (SMP) holophosphatase complex that regulates activation of the MAPK pathway. Acts as a scaffolding protein in the SMP complex. The SMP complex specifically dephosphorylates the inhibitory phosphorylation at 'Ser-259' of RAF1 kinase, 'Ser-365' of BRAF kinase and 'Ser-214' of ARAF kinase, stimulating their kinase activities. The SMP complex enhances the dephosphorylation activity and substrate specificity of PP1c.</text>
</comment>
<accession>A0A2K5RXF6</accession>
<dbReference type="InterPro" id="IPR001611">
    <property type="entry name" value="Leu-rich_rpt"/>
</dbReference>
<dbReference type="Gene3D" id="3.80.10.10">
    <property type="entry name" value="Ribonuclease Inhibitor"/>
    <property type="match status" value="1"/>
</dbReference>
<reference evidence="10" key="1">
    <citation type="submission" date="2025-08" db="UniProtKB">
        <authorList>
            <consortium name="Ensembl"/>
        </authorList>
    </citation>
    <scope>IDENTIFICATION</scope>
</reference>
<evidence type="ECO:0000256" key="6">
    <source>
        <dbReference type="ARBA" id="ARBA00032455"/>
    </source>
</evidence>
<evidence type="ECO:0000256" key="5">
    <source>
        <dbReference type="ARBA" id="ARBA00029998"/>
    </source>
</evidence>
<evidence type="ECO:0000256" key="3">
    <source>
        <dbReference type="ARBA" id="ARBA00023907"/>
    </source>
</evidence>
<sequence length="519" mass="58527">MEGSGSYRAPSAAAADLEEDAGQTRSLPAAPSKDVHKGVGGIIFSSSPILDLSQSGLCHLEEVFSIPSLQQLHLQRNALCVIPQDFFQLLPNLTWLDLRYNRIKALPSGIGSHKHLKTLLLERNPIKMLPVELGSVLTLKALNLRHCPLEFPPQLIVHKGLVAIQHFLRMWAAEHSLPRSPASQGAAPAKEMTLHNLPSLGLELSADYASNEGASNAGDPEQAVMKEKAGFLPPVEKPNLSDLRKSADSSEHWPNEEEIRRFWKLRQEIVEHAKAGGPGNQLLPRELPPNLKAALNSEKEPPKPRHIFRRKTVSSRNILPDLSSPYQTAIRAQRLEESRAAALLELREKQALMEQQRRERRALQEWRERAQRTRRRKEELSRPLPPRRSTVASKIPFAADLIDNGKTPLNPPRKMKPCKEKSSQAITEMSAFREGNLEERIKQHIHQMHEQRRVCGQAPLEEMRKAAEDLEMARELQDEVLKLKLGLALDKDQRWTALTGGLLLRPASRPRNTFFNTKY</sequence>
<feature type="region of interest" description="Disordered" evidence="9">
    <location>
        <begin position="1"/>
        <end position="35"/>
    </location>
</feature>
<feature type="region of interest" description="Disordered" evidence="9">
    <location>
        <begin position="402"/>
        <end position="422"/>
    </location>
</feature>
<dbReference type="PANTHER" id="PTHR48051:SF54">
    <property type="entry name" value="LEUCINE-RICH REPEAT-CONTAINING PROTEIN"/>
    <property type="match status" value="1"/>
</dbReference>
<evidence type="ECO:0000256" key="1">
    <source>
        <dbReference type="ARBA" id="ARBA00022614"/>
    </source>
</evidence>